<comment type="function">
    <text evidence="10">Catalyzes the acyloin condensation reaction between C atoms 2 and 3 of pyruvate and glyceraldehyde 3-phosphate to yield 1-deoxy-D-xylulose-5-phosphate (DXP).</text>
</comment>
<comment type="cofactor">
    <cofactor evidence="10">
        <name>Mg(2+)</name>
        <dbReference type="ChEBI" id="CHEBI:18420"/>
    </cofactor>
    <text evidence="10">Binds 1 Mg(2+) ion per subunit.</text>
</comment>
<evidence type="ECO:0000256" key="7">
    <source>
        <dbReference type="ARBA" id="ARBA00022977"/>
    </source>
</evidence>
<dbReference type="GO" id="GO:0019288">
    <property type="term" value="P:isopentenyl diphosphate biosynthetic process, methylerythritol 4-phosphate pathway"/>
    <property type="evidence" value="ECO:0007669"/>
    <property type="project" value="TreeGrafter"/>
</dbReference>
<keyword evidence="6 10" id="KW-0460">Magnesium</keyword>
<feature type="binding site" evidence="10">
    <location>
        <begin position="123"/>
        <end position="125"/>
    </location>
    <ligand>
        <name>thiamine diphosphate</name>
        <dbReference type="ChEBI" id="CHEBI:58937"/>
    </ligand>
</feature>
<comment type="similarity">
    <text evidence="2 10">Belongs to the transketolase family. DXPS subfamily.</text>
</comment>
<dbReference type="GO" id="GO:0009228">
    <property type="term" value="P:thiamine biosynthetic process"/>
    <property type="evidence" value="ECO:0007669"/>
    <property type="project" value="UniProtKB-UniRule"/>
</dbReference>
<dbReference type="Pfam" id="PF02779">
    <property type="entry name" value="Transket_pyr"/>
    <property type="match status" value="1"/>
</dbReference>
<dbReference type="Pfam" id="PF13292">
    <property type="entry name" value="DXP_synthase_N"/>
    <property type="match status" value="2"/>
</dbReference>
<evidence type="ECO:0000256" key="6">
    <source>
        <dbReference type="ARBA" id="ARBA00022842"/>
    </source>
</evidence>
<dbReference type="InterPro" id="IPR029061">
    <property type="entry name" value="THDP-binding"/>
</dbReference>
<feature type="binding site" evidence="10">
    <location>
        <position position="82"/>
    </location>
    <ligand>
        <name>thiamine diphosphate</name>
        <dbReference type="ChEBI" id="CHEBI:58937"/>
    </ligand>
</feature>
<comment type="subunit">
    <text evidence="3 10">Homodimer.</text>
</comment>
<dbReference type="InterPro" id="IPR005477">
    <property type="entry name" value="Dxylulose-5-P_synthase"/>
</dbReference>
<dbReference type="KEGG" id="mgor:H0P51_23195"/>
<name>A0A7D6I4B7_9MYCO</name>
<dbReference type="PROSITE" id="PS00801">
    <property type="entry name" value="TRANSKETOLASE_1"/>
    <property type="match status" value="1"/>
</dbReference>
<protein>
    <recommendedName>
        <fullName evidence="10">1-deoxy-D-xylulose-5-phosphate synthase</fullName>
        <ecNumber evidence="10">2.2.1.7</ecNumber>
    </recommendedName>
    <alternativeName>
        <fullName evidence="10">1-deoxyxylulose-5-phosphate synthase</fullName>
        <shortName evidence="10">DXP synthase</shortName>
        <shortName evidence="10">DXPS</shortName>
    </alternativeName>
</protein>
<evidence type="ECO:0000256" key="5">
    <source>
        <dbReference type="ARBA" id="ARBA00022723"/>
    </source>
</evidence>
<reference evidence="12" key="2">
    <citation type="submission" date="2020-07" db="EMBL/GenBank/DDBJ databases">
        <authorList>
            <person name="Yu X."/>
        </authorList>
    </citation>
    <scope>NUCLEOTIDE SEQUENCE [LARGE SCALE GENOMIC DNA]</scope>
    <source>
        <strain evidence="12">24T</strain>
    </source>
</reference>
<dbReference type="GO" id="GO:0016114">
    <property type="term" value="P:terpenoid biosynthetic process"/>
    <property type="evidence" value="ECO:0007669"/>
    <property type="project" value="UniProtKB-UniRule"/>
</dbReference>
<evidence type="ECO:0000256" key="10">
    <source>
        <dbReference type="HAMAP-Rule" id="MF_00315"/>
    </source>
</evidence>
<dbReference type="CDD" id="cd02007">
    <property type="entry name" value="TPP_DXS"/>
    <property type="match status" value="1"/>
</dbReference>
<dbReference type="NCBIfam" id="NF003933">
    <property type="entry name" value="PRK05444.2-2"/>
    <property type="match status" value="1"/>
</dbReference>
<keyword evidence="8 10" id="KW-0786">Thiamine pyrophosphate</keyword>
<reference evidence="12" key="1">
    <citation type="submission" date="2020-07" db="EMBL/GenBank/DDBJ databases">
        <title>Description of Mycobacterium gordonae subsp. intergordonae subsp.nov. and Mycobacterium gordonae subsp. gordonae subsp. nov.</title>
        <authorList>
            <person name="Huang H."/>
        </authorList>
    </citation>
    <scope>NUCLEOTIDE SEQUENCE [LARGE SCALE GENOMIC DNA]</scope>
    <source>
        <strain evidence="12">24T</strain>
    </source>
</reference>
<dbReference type="EC" id="2.2.1.7" evidence="10"/>
<evidence type="ECO:0000256" key="4">
    <source>
        <dbReference type="ARBA" id="ARBA00022679"/>
    </source>
</evidence>
<dbReference type="GO" id="GO:0005829">
    <property type="term" value="C:cytosol"/>
    <property type="evidence" value="ECO:0007669"/>
    <property type="project" value="TreeGrafter"/>
</dbReference>
<dbReference type="GO" id="GO:0000287">
    <property type="term" value="F:magnesium ion binding"/>
    <property type="evidence" value="ECO:0007669"/>
    <property type="project" value="UniProtKB-UniRule"/>
</dbReference>
<dbReference type="GO" id="GO:0008661">
    <property type="term" value="F:1-deoxy-D-xylulose-5-phosphate synthase activity"/>
    <property type="evidence" value="ECO:0007669"/>
    <property type="project" value="UniProtKB-UniRule"/>
</dbReference>
<dbReference type="UniPathway" id="UPA00064">
    <property type="reaction ID" value="UER00091"/>
</dbReference>
<keyword evidence="9 10" id="KW-0414">Isoprene biosynthesis</keyword>
<keyword evidence="13" id="KW-1185">Reference proteome</keyword>
<dbReference type="PROSITE" id="PS00802">
    <property type="entry name" value="TRANSKETOLASE_2"/>
    <property type="match status" value="1"/>
</dbReference>
<feature type="binding site" evidence="10">
    <location>
        <position position="339"/>
    </location>
    <ligand>
        <name>thiamine diphosphate</name>
        <dbReference type="ChEBI" id="CHEBI:58937"/>
    </ligand>
</feature>
<dbReference type="SUPFAM" id="SSF52922">
    <property type="entry name" value="TK C-terminal domain-like"/>
    <property type="match status" value="1"/>
</dbReference>
<evidence type="ECO:0000256" key="2">
    <source>
        <dbReference type="ARBA" id="ARBA00011081"/>
    </source>
</evidence>
<accession>A0A7D6I4B7</accession>
<dbReference type="InterPro" id="IPR049557">
    <property type="entry name" value="Transketolase_CS"/>
</dbReference>
<dbReference type="PANTHER" id="PTHR43322:SF5">
    <property type="entry name" value="1-DEOXY-D-XYLULOSE-5-PHOSPHATE SYNTHASE, CHLOROPLASTIC"/>
    <property type="match status" value="1"/>
</dbReference>
<dbReference type="GO" id="GO:0030976">
    <property type="term" value="F:thiamine pyrophosphate binding"/>
    <property type="evidence" value="ECO:0007669"/>
    <property type="project" value="UniProtKB-UniRule"/>
</dbReference>
<dbReference type="Gene3D" id="3.40.50.920">
    <property type="match status" value="1"/>
</dbReference>
<dbReference type="AlphaFoldDB" id="A0A7D6I4B7"/>
<evidence type="ECO:0000259" key="11">
    <source>
        <dbReference type="SMART" id="SM00861"/>
    </source>
</evidence>
<feature type="binding site" evidence="10">
    <location>
        <position position="155"/>
    </location>
    <ligand>
        <name>Mg(2+)</name>
        <dbReference type="ChEBI" id="CHEBI:18420"/>
    </ligand>
</feature>
<keyword evidence="4 10" id="KW-0808">Transferase</keyword>
<comment type="catalytic activity">
    <reaction evidence="10">
        <text>D-glyceraldehyde 3-phosphate + pyruvate + H(+) = 1-deoxy-D-xylulose 5-phosphate + CO2</text>
        <dbReference type="Rhea" id="RHEA:12605"/>
        <dbReference type="ChEBI" id="CHEBI:15361"/>
        <dbReference type="ChEBI" id="CHEBI:15378"/>
        <dbReference type="ChEBI" id="CHEBI:16526"/>
        <dbReference type="ChEBI" id="CHEBI:57792"/>
        <dbReference type="ChEBI" id="CHEBI:59776"/>
        <dbReference type="EC" id="2.2.1.7"/>
    </reaction>
</comment>
<dbReference type="InterPro" id="IPR005475">
    <property type="entry name" value="Transketolase-like_Pyr-bd"/>
</dbReference>
<dbReference type="FunFam" id="3.40.50.970:FF:000010">
    <property type="entry name" value="1-deoxy-D-xylulose-5-phosphate synthase"/>
    <property type="match status" value="1"/>
</dbReference>
<evidence type="ECO:0000256" key="9">
    <source>
        <dbReference type="ARBA" id="ARBA00023229"/>
    </source>
</evidence>
<feature type="binding site" evidence="10">
    <location>
        <begin position="156"/>
        <end position="157"/>
    </location>
    <ligand>
        <name>thiamine diphosphate</name>
        <dbReference type="ChEBI" id="CHEBI:58937"/>
    </ligand>
</feature>
<dbReference type="PANTHER" id="PTHR43322">
    <property type="entry name" value="1-D-DEOXYXYLULOSE 5-PHOSPHATE SYNTHASE-RELATED"/>
    <property type="match status" value="1"/>
</dbReference>
<dbReference type="HAMAP" id="MF_00315">
    <property type="entry name" value="DXP_synth"/>
    <property type="match status" value="1"/>
</dbReference>
<dbReference type="EMBL" id="CP059165">
    <property type="protein sequence ID" value="QLL06598.1"/>
    <property type="molecule type" value="Genomic_DNA"/>
</dbReference>
<dbReference type="Pfam" id="PF02780">
    <property type="entry name" value="Transketolase_C"/>
    <property type="match status" value="1"/>
</dbReference>
<feature type="binding site" evidence="10">
    <location>
        <position position="184"/>
    </location>
    <ligand>
        <name>Mg(2+)</name>
        <dbReference type="ChEBI" id="CHEBI:18420"/>
    </ligand>
</feature>
<evidence type="ECO:0000256" key="8">
    <source>
        <dbReference type="ARBA" id="ARBA00023052"/>
    </source>
</evidence>
<evidence type="ECO:0000256" key="1">
    <source>
        <dbReference type="ARBA" id="ARBA00004980"/>
    </source>
</evidence>
<proteinExistence type="inferred from homology"/>
<gene>
    <name evidence="10" type="primary">dxs</name>
    <name evidence="12" type="ORF">H0P51_23195</name>
</gene>
<keyword evidence="5 10" id="KW-0479">Metal-binding</keyword>
<feature type="binding site" evidence="10">
    <location>
        <position position="184"/>
    </location>
    <ligand>
        <name>thiamine diphosphate</name>
        <dbReference type="ChEBI" id="CHEBI:58937"/>
    </ligand>
</feature>
<evidence type="ECO:0000313" key="12">
    <source>
        <dbReference type="EMBL" id="QLL06598.1"/>
    </source>
</evidence>
<evidence type="ECO:0000313" key="13">
    <source>
        <dbReference type="Proteomes" id="UP000510682"/>
    </source>
</evidence>
<dbReference type="InterPro" id="IPR020826">
    <property type="entry name" value="Transketolase_BS"/>
</dbReference>
<feature type="domain" description="Transketolase-like pyrimidine-binding" evidence="11">
    <location>
        <begin position="288"/>
        <end position="450"/>
    </location>
</feature>
<keyword evidence="7 10" id="KW-0784">Thiamine biosynthesis</keyword>
<dbReference type="Gene3D" id="3.40.50.970">
    <property type="match status" value="2"/>
</dbReference>
<feature type="binding site" evidence="10">
    <location>
        <position position="258"/>
    </location>
    <ligand>
        <name>thiamine diphosphate</name>
        <dbReference type="ChEBI" id="CHEBI:58937"/>
    </ligand>
</feature>
<dbReference type="SUPFAM" id="SSF52518">
    <property type="entry name" value="Thiamin diphosphate-binding fold (THDP-binding)"/>
    <property type="match status" value="1"/>
</dbReference>
<dbReference type="InterPro" id="IPR033248">
    <property type="entry name" value="Transketolase_C"/>
</dbReference>
<dbReference type="InterPro" id="IPR009014">
    <property type="entry name" value="Transketo_C/PFOR_II"/>
</dbReference>
<dbReference type="Proteomes" id="UP000510682">
    <property type="component" value="Chromosome"/>
</dbReference>
<comment type="pathway">
    <text evidence="1 10">Metabolic intermediate biosynthesis; 1-deoxy-D-xylulose 5-phosphate biosynthesis; 1-deoxy-D-xylulose 5-phosphate from D-glyceraldehyde 3-phosphate and pyruvate: step 1/1.</text>
</comment>
<organism evidence="12 13">
    <name type="scientific">Mycobacterium vicinigordonae</name>
    <dbReference type="NCBI Taxonomy" id="1719132"/>
    <lineage>
        <taxon>Bacteria</taxon>
        <taxon>Bacillati</taxon>
        <taxon>Actinomycetota</taxon>
        <taxon>Actinomycetes</taxon>
        <taxon>Mycobacteriales</taxon>
        <taxon>Mycobacteriaceae</taxon>
        <taxon>Mycobacterium</taxon>
    </lineage>
</organism>
<comment type="cofactor">
    <cofactor evidence="10">
        <name>thiamine diphosphate</name>
        <dbReference type="ChEBI" id="CHEBI:58937"/>
    </cofactor>
    <text evidence="10">Binds 1 thiamine pyrophosphate per subunit.</text>
</comment>
<evidence type="ECO:0000256" key="3">
    <source>
        <dbReference type="ARBA" id="ARBA00011738"/>
    </source>
</evidence>
<dbReference type="SMART" id="SM00861">
    <property type="entry name" value="Transket_pyr"/>
    <property type="match status" value="1"/>
</dbReference>
<dbReference type="CDD" id="cd07033">
    <property type="entry name" value="TPP_PYR_DXS_TK_like"/>
    <property type="match status" value="1"/>
</dbReference>
<sequence>MTIAMRADQPDLLSFIRGPQDVQALSDDQLPLLAAQIRRRMIDTVTSTGGHLGAGLGTVELTIALHRVFCSPRDIVVFDTGHQTYPHKLLTGRINQFDTLRQPAGLSGYPSRSESDHDWVENSHASVSLAWVDGIARALSLQGRHDRHVVAVIGDGALTGGVAWEGLNNLGGTDRPAIIVLNDNGRSYDPTIGAVAAHLEELRRGASTVPNLFEVLGFSYIGPVDGHHIESICVALRQAAALNQPVVVHAVTAKGRGYPPAEADEDDRMHACGVVDVATGRPTKKSPPTWTDIFEQELVRIADERPEVVGMTAAMRLPAGLGALSRKYPERVFDSGIAEQHLLACAAGLASAGAHPVVTLYSTFLNRAFDQLMFDVGLHRLPVTLVLDRAGITGPDGASHHGMWDLALLATVPGMRVACPRDELRLRQQLSAAVGLTSPNAVRYPKGLPDKDIPAIDHIAGVDVLYLSGTSRRDVLLIAVGAMARPCLDAAQCLSAAGAGVTVVDPGWVWPPNPVLIELASQHRITVTVEDGVAEAGIGTRMRHQIKQLSPQAHIYSLGLPTDYIAHAARNQILDEFGMSGTVIGAKCRSLLEAASTVPTVDRCAYQRDLVMGVPPETR</sequence>